<feature type="transmembrane region" description="Helical" evidence="2">
    <location>
        <begin position="12"/>
        <end position="32"/>
    </location>
</feature>
<evidence type="ECO:0000256" key="2">
    <source>
        <dbReference type="SAM" id="Phobius"/>
    </source>
</evidence>
<comment type="caution">
    <text evidence="4">The sequence shown here is derived from an EMBL/GenBank/DDBJ whole genome shotgun (WGS) entry which is preliminary data.</text>
</comment>
<feature type="transmembrane region" description="Helical" evidence="2">
    <location>
        <begin position="152"/>
        <end position="172"/>
    </location>
</feature>
<dbReference type="SUPFAM" id="SSF81442">
    <property type="entry name" value="Cytochrome c oxidase subunit I-like"/>
    <property type="match status" value="1"/>
</dbReference>
<keyword evidence="1" id="KW-0249">Electron transport</keyword>
<feature type="transmembrane region" description="Helical" evidence="2">
    <location>
        <begin position="369"/>
        <end position="390"/>
    </location>
</feature>
<feature type="transmembrane region" description="Helical" evidence="2">
    <location>
        <begin position="110"/>
        <end position="131"/>
    </location>
</feature>
<evidence type="ECO:0000256" key="1">
    <source>
        <dbReference type="ARBA" id="ARBA00022660"/>
    </source>
</evidence>
<feature type="domain" description="Cytochrome oxidase subunit I profile" evidence="3">
    <location>
        <begin position="1"/>
        <end position="308"/>
    </location>
</feature>
<reference evidence="4 5" key="1">
    <citation type="submission" date="2022-11" db="EMBL/GenBank/DDBJ databases">
        <title>Genome sequencing of Acetobacter type strain.</title>
        <authorList>
            <person name="Heo J."/>
            <person name="Lee D."/>
            <person name="Han B.-H."/>
            <person name="Hong S.-B."/>
            <person name="Kwon S.-W."/>
        </authorList>
    </citation>
    <scope>NUCLEOTIDE SEQUENCE [LARGE SCALE GENOMIC DNA]</scope>
    <source>
        <strain evidence="4 5">KACC 21253</strain>
    </source>
</reference>
<dbReference type="PROSITE" id="PS50855">
    <property type="entry name" value="COX1"/>
    <property type="match status" value="1"/>
</dbReference>
<keyword evidence="1" id="KW-0679">Respiratory chain</keyword>
<dbReference type="Gene3D" id="1.20.210.10">
    <property type="entry name" value="Cytochrome c oxidase-like, subunit I domain"/>
    <property type="match status" value="1"/>
</dbReference>
<feature type="transmembrane region" description="Helical" evidence="2">
    <location>
        <begin position="214"/>
        <end position="236"/>
    </location>
</feature>
<name>A0ABT3QAW9_9PROT</name>
<dbReference type="PRINTS" id="PR01165">
    <property type="entry name" value="CYCOXIDASEI"/>
</dbReference>
<evidence type="ECO:0000313" key="4">
    <source>
        <dbReference type="EMBL" id="MCX2562429.1"/>
    </source>
</evidence>
<dbReference type="RefSeq" id="WP_173559321.1">
    <property type="nucleotide sequence ID" value="NZ_JAPIUZ010000001.1"/>
</dbReference>
<organism evidence="4 5">
    <name type="scientific">Acetobacter thailandicus</name>
    <dbReference type="NCBI Taxonomy" id="1502842"/>
    <lineage>
        <taxon>Bacteria</taxon>
        <taxon>Pseudomonadati</taxon>
        <taxon>Pseudomonadota</taxon>
        <taxon>Alphaproteobacteria</taxon>
        <taxon>Acetobacterales</taxon>
        <taxon>Acetobacteraceae</taxon>
        <taxon>Acetobacter</taxon>
    </lineage>
</organism>
<gene>
    <name evidence="4" type="ORF">OQ497_00380</name>
</gene>
<proteinExistence type="predicted"/>
<keyword evidence="5" id="KW-1185">Reference proteome</keyword>
<dbReference type="Proteomes" id="UP001301152">
    <property type="component" value="Unassembled WGS sequence"/>
</dbReference>
<dbReference type="InterPro" id="IPR000883">
    <property type="entry name" value="Cyt_C_Oxase_1"/>
</dbReference>
<feature type="transmembrane region" description="Helical" evidence="2">
    <location>
        <begin position="311"/>
        <end position="330"/>
    </location>
</feature>
<dbReference type="PROSITE" id="PS51257">
    <property type="entry name" value="PROKAR_LIPOPROTEIN"/>
    <property type="match status" value="1"/>
</dbReference>
<evidence type="ECO:0000313" key="5">
    <source>
        <dbReference type="Proteomes" id="UP001301152"/>
    </source>
</evidence>
<feature type="transmembrane region" description="Helical" evidence="2">
    <location>
        <begin position="342"/>
        <end position="363"/>
    </location>
</feature>
<keyword evidence="2" id="KW-1133">Transmembrane helix</keyword>
<dbReference type="PANTHER" id="PTHR10422:SF18">
    <property type="entry name" value="CYTOCHROME C OXIDASE SUBUNIT 1"/>
    <property type="match status" value="1"/>
</dbReference>
<dbReference type="InterPro" id="IPR036927">
    <property type="entry name" value="Cyt_c_oxase-like_su1_sf"/>
</dbReference>
<dbReference type="Pfam" id="PF00115">
    <property type="entry name" value="COX1"/>
    <property type="match status" value="1"/>
</dbReference>
<evidence type="ECO:0000259" key="3">
    <source>
        <dbReference type="PROSITE" id="PS50855"/>
    </source>
</evidence>
<keyword evidence="2" id="KW-0472">Membrane</keyword>
<dbReference type="EMBL" id="JAPIUZ010000001">
    <property type="protein sequence ID" value="MCX2562429.1"/>
    <property type="molecule type" value="Genomic_DNA"/>
</dbReference>
<dbReference type="InterPro" id="IPR023616">
    <property type="entry name" value="Cyt_c_oxase-like_su1_dom"/>
</dbReference>
<feature type="transmembrane region" description="Helical" evidence="2">
    <location>
        <begin position="256"/>
        <end position="275"/>
    </location>
</feature>
<sequence>MVQRTASVDKVAVFYFFLAACAALAGGGVSSLQLAGMLPVSGFLNVLEHYHAVLMLFFVVVPALVGGFGTAWLPAALEQKQVVTPRLNGVACLCMVAAGLMLVGTSWTVAAMMTWCAGALLSAMVLLATIFDSCADASGSRRFTPFVWGQMLASVVLLFTVPVLAATLSHYVPEGQNVSLSALAGFAAPLSVVILLSGFGIVFEAVARTVSLPLRSVVIVMAGTAMFSTVLWVRSVLFPGQAYVSALTHLLPFSDMVLNIATLGSILLAGLWIVAAWRVRLELKVPVLWGLGFLLLVGAGWVSQFMQGEGLHPALQAGALYAVFCGIYLWRGEGCQRWYPRSLAVMHFVTMSVAMALAVPAFFAASQLWSGVFFTLSALCFLACMGLSFVRNRPADESSFFLTSVFSKKAEAVIHE</sequence>
<feature type="transmembrane region" description="Helical" evidence="2">
    <location>
        <begin position="287"/>
        <end position="305"/>
    </location>
</feature>
<dbReference type="PANTHER" id="PTHR10422">
    <property type="entry name" value="CYTOCHROME C OXIDASE SUBUNIT 1"/>
    <property type="match status" value="1"/>
</dbReference>
<feature type="transmembrane region" description="Helical" evidence="2">
    <location>
        <begin position="87"/>
        <end position="104"/>
    </location>
</feature>
<keyword evidence="2" id="KW-0812">Transmembrane</keyword>
<feature type="transmembrane region" description="Helical" evidence="2">
    <location>
        <begin position="52"/>
        <end position="75"/>
    </location>
</feature>
<accession>A0ABT3QAW9</accession>
<protein>
    <submittedName>
        <fullName evidence="4">Cbb3-type cytochrome c oxidase subunit I</fullName>
    </submittedName>
</protein>
<keyword evidence="1" id="KW-0813">Transport</keyword>
<feature type="transmembrane region" description="Helical" evidence="2">
    <location>
        <begin position="178"/>
        <end position="202"/>
    </location>
</feature>